<evidence type="ECO:0000313" key="2">
    <source>
        <dbReference type="Proteomes" id="UP000004968"/>
    </source>
</evidence>
<gene>
    <name evidence="1" type="ORF">CLOSTHATH_02601</name>
</gene>
<dbReference type="HOGENOM" id="CLU_3271239_0_0_9"/>
<protein>
    <submittedName>
        <fullName evidence="1">Uncharacterized protein</fullName>
    </submittedName>
</protein>
<reference evidence="1 2" key="1">
    <citation type="submission" date="2010-01" db="EMBL/GenBank/DDBJ databases">
        <authorList>
            <person name="Weinstock G."/>
            <person name="Sodergren E."/>
            <person name="Clifton S."/>
            <person name="Fulton L."/>
            <person name="Fulton B."/>
            <person name="Courtney L."/>
            <person name="Fronick C."/>
            <person name="Harrison M."/>
            <person name="Strong C."/>
            <person name="Farmer C."/>
            <person name="Delahaunty K."/>
            <person name="Markovic C."/>
            <person name="Hall O."/>
            <person name="Minx P."/>
            <person name="Tomlinson C."/>
            <person name="Mitreva M."/>
            <person name="Nelson J."/>
            <person name="Hou S."/>
            <person name="Wollam A."/>
            <person name="Pepin K.H."/>
            <person name="Johnson M."/>
            <person name="Bhonagiri V."/>
            <person name="Nash W.E."/>
            <person name="Warren W."/>
            <person name="Chinwalla A."/>
            <person name="Mardis E.R."/>
            <person name="Wilson R.K."/>
        </authorList>
    </citation>
    <scope>NUCLEOTIDE SEQUENCE [LARGE SCALE GENOMIC DNA]</scope>
    <source>
        <strain evidence="1 2">DSM 13479</strain>
    </source>
</reference>
<organism evidence="1 2">
    <name type="scientific">Hungatella hathewayi DSM 13479</name>
    <dbReference type="NCBI Taxonomy" id="566550"/>
    <lineage>
        <taxon>Bacteria</taxon>
        <taxon>Bacillati</taxon>
        <taxon>Bacillota</taxon>
        <taxon>Clostridia</taxon>
        <taxon>Lachnospirales</taxon>
        <taxon>Lachnospiraceae</taxon>
        <taxon>Hungatella</taxon>
    </lineage>
</organism>
<dbReference type="EMBL" id="ACIO01000207">
    <property type="protein sequence ID" value="EFC99178.1"/>
    <property type="molecule type" value="Genomic_DNA"/>
</dbReference>
<sequence length="41" mass="4770">MTLWETGAILLLRLMGFRQLYHVSLPGVILYTMQEKDNGFI</sequence>
<proteinExistence type="predicted"/>
<comment type="caution">
    <text evidence="1">The sequence shown here is derived from an EMBL/GenBank/DDBJ whole genome shotgun (WGS) entry which is preliminary data.</text>
</comment>
<dbReference type="Proteomes" id="UP000004968">
    <property type="component" value="Unassembled WGS sequence"/>
</dbReference>
<evidence type="ECO:0000313" key="1">
    <source>
        <dbReference type="EMBL" id="EFC99178.1"/>
    </source>
</evidence>
<name>D3AG65_9FIRM</name>
<dbReference type="AlphaFoldDB" id="D3AG65"/>
<accession>D3AG65</accession>